<comment type="caution">
    <text evidence="2">The sequence shown here is derived from an EMBL/GenBank/DDBJ whole genome shotgun (WGS) entry which is preliminary data.</text>
</comment>
<proteinExistence type="predicted"/>
<dbReference type="EMBL" id="MVBM01000001">
    <property type="protein sequence ID" value="OOK81776.1"/>
    <property type="molecule type" value="Genomic_DNA"/>
</dbReference>
<evidence type="ECO:0000313" key="3">
    <source>
        <dbReference type="Proteomes" id="UP000189229"/>
    </source>
</evidence>
<keyword evidence="2" id="KW-0808">Transferase</keyword>
<reference evidence="2 3" key="1">
    <citation type="submission" date="2017-02" db="EMBL/GenBank/DDBJ databases">
        <title>Complete genome sequences of Mycobacterium kansasii strains isolated from rhesus macaques.</title>
        <authorList>
            <person name="Panda A."/>
            <person name="Nagaraj S."/>
            <person name="Zhao X."/>
            <person name="Tettelin H."/>
            <person name="Detolla L.J."/>
        </authorList>
    </citation>
    <scope>NUCLEOTIDE SEQUENCE [LARGE SCALE GENOMIC DNA]</scope>
    <source>
        <strain evidence="2 3">11-3813</strain>
    </source>
</reference>
<evidence type="ECO:0000313" key="2">
    <source>
        <dbReference type="EMBL" id="OOK81776.1"/>
    </source>
</evidence>
<dbReference type="Proteomes" id="UP000189229">
    <property type="component" value="Unassembled WGS sequence"/>
</dbReference>
<name>A0A1V3XSL3_MYCKA</name>
<accession>A0A1V3XSL3</accession>
<gene>
    <name evidence="2" type="ORF">BZL30_0327</name>
</gene>
<evidence type="ECO:0000256" key="1">
    <source>
        <dbReference type="SAM" id="MobiDB-lite"/>
    </source>
</evidence>
<organism evidence="2 3">
    <name type="scientific">Mycobacterium kansasii</name>
    <dbReference type="NCBI Taxonomy" id="1768"/>
    <lineage>
        <taxon>Bacteria</taxon>
        <taxon>Bacillati</taxon>
        <taxon>Actinomycetota</taxon>
        <taxon>Actinomycetes</taxon>
        <taxon>Mycobacteriales</taxon>
        <taxon>Mycobacteriaceae</taxon>
        <taxon>Mycobacterium</taxon>
    </lineage>
</organism>
<protein>
    <submittedName>
        <fullName evidence="2">CDP-diacylglycerol-glycerol-3-phosphate 3-phosphatidyltransferase domain protein</fullName>
    </submittedName>
</protein>
<dbReference type="AlphaFoldDB" id="A0A1V3XSL3"/>
<dbReference type="GO" id="GO:0016740">
    <property type="term" value="F:transferase activity"/>
    <property type="evidence" value="ECO:0007669"/>
    <property type="project" value="UniProtKB-KW"/>
</dbReference>
<sequence length="48" mass="5478">MTHQGRSPNIDRPISAARSGSCRQWDRRMRRIRSPCRSCGPASHQTGR</sequence>
<feature type="region of interest" description="Disordered" evidence="1">
    <location>
        <begin position="1"/>
        <end position="26"/>
    </location>
</feature>